<keyword evidence="2" id="KW-1185">Reference proteome</keyword>
<gene>
    <name evidence="1" type="ORF">Pfra01_001243600</name>
</gene>
<name>A0A9W6XJ91_9STRA</name>
<comment type="caution">
    <text evidence="1">The sequence shown here is derived from an EMBL/GenBank/DDBJ whole genome shotgun (WGS) entry which is preliminary data.</text>
</comment>
<accession>A0A9W6XJ91</accession>
<sequence>MPYGGIPLKRLPLTNETPMKLKSLATKLLSIPTQHLKYYTDVPDAIATVAQADAYKNKDAIAVGAPKC</sequence>
<organism evidence="1 2">
    <name type="scientific">Phytophthora fragariaefolia</name>
    <dbReference type="NCBI Taxonomy" id="1490495"/>
    <lineage>
        <taxon>Eukaryota</taxon>
        <taxon>Sar</taxon>
        <taxon>Stramenopiles</taxon>
        <taxon>Oomycota</taxon>
        <taxon>Peronosporomycetes</taxon>
        <taxon>Peronosporales</taxon>
        <taxon>Peronosporaceae</taxon>
        <taxon>Phytophthora</taxon>
    </lineage>
</organism>
<dbReference type="Proteomes" id="UP001165121">
    <property type="component" value="Unassembled WGS sequence"/>
</dbReference>
<dbReference type="AlphaFoldDB" id="A0A9W6XJ91"/>
<evidence type="ECO:0000313" key="2">
    <source>
        <dbReference type="Proteomes" id="UP001165121"/>
    </source>
</evidence>
<protein>
    <submittedName>
        <fullName evidence="1">Unnamed protein product</fullName>
    </submittedName>
</protein>
<dbReference type="EMBL" id="BSXT01001247">
    <property type="protein sequence ID" value="GMF40466.1"/>
    <property type="molecule type" value="Genomic_DNA"/>
</dbReference>
<evidence type="ECO:0000313" key="1">
    <source>
        <dbReference type="EMBL" id="GMF40466.1"/>
    </source>
</evidence>
<proteinExistence type="predicted"/>
<reference evidence="1" key="1">
    <citation type="submission" date="2023-04" db="EMBL/GenBank/DDBJ databases">
        <title>Phytophthora fragariaefolia NBRC 109709.</title>
        <authorList>
            <person name="Ichikawa N."/>
            <person name="Sato H."/>
            <person name="Tonouchi N."/>
        </authorList>
    </citation>
    <scope>NUCLEOTIDE SEQUENCE</scope>
    <source>
        <strain evidence="1">NBRC 109709</strain>
    </source>
</reference>